<dbReference type="AlphaFoldDB" id="A0A8S2GC08"/>
<feature type="non-terminal residue" evidence="1">
    <location>
        <position position="27"/>
    </location>
</feature>
<comment type="caution">
    <text evidence="1">The sequence shown here is derived from an EMBL/GenBank/DDBJ whole genome shotgun (WGS) entry which is preliminary data.</text>
</comment>
<dbReference type="Proteomes" id="UP000682733">
    <property type="component" value="Unassembled WGS sequence"/>
</dbReference>
<reference evidence="1" key="1">
    <citation type="submission" date="2021-02" db="EMBL/GenBank/DDBJ databases">
        <authorList>
            <person name="Nowell W R."/>
        </authorList>
    </citation>
    <scope>NUCLEOTIDE SEQUENCE</scope>
</reference>
<sequence length="27" mass="3012">MFGSESVLRHFSCPAQGTTELRLQVAF</sequence>
<protein>
    <submittedName>
        <fullName evidence="1">Uncharacterized protein</fullName>
    </submittedName>
</protein>
<evidence type="ECO:0000313" key="3">
    <source>
        <dbReference type="Proteomes" id="UP000677228"/>
    </source>
</evidence>
<gene>
    <name evidence="1" type="ORF">OVA965_LOCUS45940</name>
    <name evidence="2" type="ORF">TMI583_LOCUS49962</name>
</gene>
<evidence type="ECO:0000313" key="2">
    <source>
        <dbReference type="EMBL" id="CAF4562632.1"/>
    </source>
</evidence>
<name>A0A8S2GC08_9BILA</name>
<proteinExistence type="predicted"/>
<dbReference type="EMBL" id="CAJNOK010077723">
    <property type="protein sequence ID" value="CAF1677287.1"/>
    <property type="molecule type" value="Genomic_DNA"/>
</dbReference>
<evidence type="ECO:0000313" key="1">
    <source>
        <dbReference type="EMBL" id="CAF1677287.1"/>
    </source>
</evidence>
<dbReference type="Proteomes" id="UP000677228">
    <property type="component" value="Unassembled WGS sequence"/>
</dbReference>
<accession>A0A8S2GC08</accession>
<dbReference type="EMBL" id="CAJOBA010114231">
    <property type="protein sequence ID" value="CAF4562632.1"/>
    <property type="molecule type" value="Genomic_DNA"/>
</dbReference>
<organism evidence="1 3">
    <name type="scientific">Didymodactylos carnosus</name>
    <dbReference type="NCBI Taxonomy" id="1234261"/>
    <lineage>
        <taxon>Eukaryota</taxon>
        <taxon>Metazoa</taxon>
        <taxon>Spiralia</taxon>
        <taxon>Gnathifera</taxon>
        <taxon>Rotifera</taxon>
        <taxon>Eurotatoria</taxon>
        <taxon>Bdelloidea</taxon>
        <taxon>Philodinida</taxon>
        <taxon>Philodinidae</taxon>
        <taxon>Didymodactylos</taxon>
    </lineage>
</organism>